<proteinExistence type="predicted"/>
<reference evidence="2" key="1">
    <citation type="journal article" date="2018" name="Adv. Bot. Res.">
        <title>Evolution of the Plastid Genomes in Diatoms.</title>
        <authorList>
            <person name="Yu M."/>
            <person name="Ashworth M.P."/>
            <person name="Hajrah N.H."/>
            <person name="Khiyami M.A."/>
            <person name="Sabir M.J."/>
            <person name="Alhebshi A.M."/>
            <person name="Al-Malki A.L."/>
            <person name="Sabir J.S.M."/>
            <person name="Theriot E.C."/>
            <person name="Jansen R.K."/>
        </authorList>
    </citation>
    <scope>NUCLEOTIDE SEQUENCE</scope>
</reference>
<sequence length="104" mass="12349">MNMNYTSFIVKVIKKPIQTFFDDKIPMTQFVVQIPQLRNNDESTIMRVTIWGKLGYDIIKYYQVNDYMIIEGYISIRKNLFNSLTIGTSKKVEMSIYKVYPFIL</sequence>
<keyword evidence="1" id="KW-0238">DNA-binding</keyword>
<evidence type="ECO:0000313" key="2">
    <source>
        <dbReference type="EMBL" id="AWT38291.1"/>
    </source>
</evidence>
<keyword evidence="2" id="KW-0934">Plastid</keyword>
<dbReference type="Pfam" id="PF00436">
    <property type="entry name" value="SSB"/>
    <property type="match status" value="1"/>
</dbReference>
<accession>A0A2U9NMI2</accession>
<organism evidence="2">
    <name type="scientific">Plagiogramma staurophorum</name>
    <dbReference type="NCBI Taxonomy" id="1003089"/>
    <lineage>
        <taxon>Eukaryota</taxon>
        <taxon>Sar</taxon>
        <taxon>Stramenopiles</taxon>
        <taxon>Ochrophyta</taxon>
        <taxon>Bacillariophyta</taxon>
        <taxon>Mediophyceae</taxon>
        <taxon>Biddulphiophycidae</taxon>
        <taxon>Triceratiales</taxon>
        <taxon>Plagiogrammaceae</taxon>
        <taxon>Plagiogramma</taxon>
    </lineage>
</organism>
<dbReference type="InterPro" id="IPR012340">
    <property type="entry name" value="NA-bd_OB-fold"/>
</dbReference>
<dbReference type="EMBL" id="MG755792">
    <property type="protein sequence ID" value="AWT38366.1"/>
    <property type="molecule type" value="Genomic_DNA"/>
</dbReference>
<dbReference type="AlphaFoldDB" id="A0A2U9NMI2"/>
<dbReference type="GeneID" id="36958134"/>
<keyword evidence="2" id="KW-0150">Chloroplast</keyword>
<dbReference type="GeneID" id="36958042"/>
<dbReference type="Gene3D" id="2.40.50.140">
    <property type="entry name" value="Nucleic acid-binding proteins"/>
    <property type="match status" value="1"/>
</dbReference>
<dbReference type="RefSeq" id="YP_009495927.1">
    <property type="nucleotide sequence ID" value="NC_037995.1"/>
</dbReference>
<evidence type="ECO:0000256" key="1">
    <source>
        <dbReference type="ARBA" id="ARBA00023125"/>
    </source>
</evidence>
<dbReference type="InterPro" id="IPR000424">
    <property type="entry name" value="Primosome_PriB/ssb"/>
</dbReference>
<evidence type="ECO:0008006" key="3">
    <source>
        <dbReference type="Google" id="ProtNLM"/>
    </source>
</evidence>
<gene>
    <name evidence="2" type="primary">ycf41</name>
</gene>
<dbReference type="EMBL" id="MG755792">
    <property type="protein sequence ID" value="AWT38291.1"/>
    <property type="molecule type" value="Genomic_DNA"/>
</dbReference>
<dbReference type="SUPFAM" id="SSF50249">
    <property type="entry name" value="Nucleic acid-binding proteins"/>
    <property type="match status" value="1"/>
</dbReference>
<geneLocation type="chloroplast" evidence="2"/>
<protein>
    <recommendedName>
        <fullName evidence="3">Single-stranded DNA binding protein</fullName>
    </recommendedName>
</protein>
<dbReference type="RefSeq" id="YP_009495852.1">
    <property type="nucleotide sequence ID" value="NC_037995.1"/>
</dbReference>
<name>A0A2U9NMI2_9STRA</name>